<dbReference type="GO" id="GO:0005524">
    <property type="term" value="F:ATP binding"/>
    <property type="evidence" value="ECO:0007669"/>
    <property type="project" value="InterPro"/>
</dbReference>
<dbReference type="Gene3D" id="1.10.8.10">
    <property type="entry name" value="DNA helicase RuvA subunit, C-terminal domain"/>
    <property type="match status" value="1"/>
</dbReference>
<dbReference type="GO" id="GO:0016787">
    <property type="term" value="F:hydrolase activity"/>
    <property type="evidence" value="ECO:0007669"/>
    <property type="project" value="UniProtKB-KW"/>
</dbReference>
<proteinExistence type="inferred from homology"/>
<dbReference type="GO" id="GO:0009378">
    <property type="term" value="F:four-way junction helicase activity"/>
    <property type="evidence" value="ECO:0007669"/>
    <property type="project" value="InterPro"/>
</dbReference>
<dbReference type="GO" id="GO:0009379">
    <property type="term" value="C:Holliday junction helicase complex"/>
    <property type="evidence" value="ECO:0007669"/>
    <property type="project" value="InterPro"/>
</dbReference>
<dbReference type="AlphaFoldDB" id="A0AB38YDQ0"/>
<feature type="region of interest" description="Domain III" evidence="6">
    <location>
        <begin position="150"/>
        <end position="198"/>
    </location>
</feature>
<dbReference type="RefSeq" id="WP_304994583.1">
    <property type="nucleotide sequence ID" value="NZ_CP101717.1"/>
</dbReference>
<keyword evidence="4 6" id="KW-0233">DNA recombination</keyword>
<reference evidence="8" key="1">
    <citation type="submission" date="2022-07" db="EMBL/GenBank/DDBJ databases">
        <title>Complete genome sequence of Salinispirillum sp. LH10-3-1 capable of multiple carbohydrate inversion isolated from a soda lake.</title>
        <authorList>
            <person name="Liu J."/>
            <person name="Zhai Y."/>
            <person name="Zhang H."/>
            <person name="Yang H."/>
            <person name="Qu J."/>
            <person name="Li J."/>
        </authorList>
    </citation>
    <scope>NUCLEOTIDE SEQUENCE</scope>
    <source>
        <strain evidence="8">LH 10-3-1</strain>
    </source>
</reference>
<keyword evidence="2 6" id="KW-0227">DNA damage</keyword>
<comment type="function">
    <text evidence="6">The RuvA-RuvB-RuvC complex processes Holliday junction (HJ) DNA during genetic recombination and DNA repair, while the RuvA-RuvB complex plays an important role in the rescue of blocked DNA replication forks via replication fork reversal (RFR). RuvA specifically binds to HJ cruciform DNA, conferring on it an open structure. The RuvB hexamer acts as an ATP-dependent pump, pulling dsDNA into and through the RuvAB complex. HJ branch migration allows RuvC to scan DNA until it finds its consensus sequence, where it cleaves and resolves the cruciform DNA.</text>
</comment>
<feature type="domain" description="Helix-hairpin-helix DNA-binding motif class 1" evidence="7">
    <location>
        <begin position="108"/>
        <end position="127"/>
    </location>
</feature>
<comment type="similarity">
    <text evidence="6">Belongs to the RuvA family.</text>
</comment>
<organism evidence="8">
    <name type="scientific">Salinispirillum sp. LH 10-3-1</name>
    <dbReference type="NCBI Taxonomy" id="2952525"/>
    <lineage>
        <taxon>Bacteria</taxon>
        <taxon>Pseudomonadati</taxon>
        <taxon>Pseudomonadota</taxon>
        <taxon>Gammaproteobacteria</taxon>
        <taxon>Oceanospirillales</taxon>
        <taxon>Saccharospirillaceae</taxon>
        <taxon>Salinispirillum</taxon>
    </lineage>
</organism>
<evidence type="ECO:0000256" key="4">
    <source>
        <dbReference type="ARBA" id="ARBA00023172"/>
    </source>
</evidence>
<dbReference type="InterPro" id="IPR011114">
    <property type="entry name" value="RuvA_C"/>
</dbReference>
<dbReference type="GO" id="GO:0048476">
    <property type="term" value="C:Holliday junction resolvase complex"/>
    <property type="evidence" value="ECO:0007669"/>
    <property type="project" value="UniProtKB-UniRule"/>
</dbReference>
<dbReference type="InterPro" id="IPR003583">
    <property type="entry name" value="Hlx-hairpin-Hlx_DNA-bd_motif"/>
</dbReference>
<feature type="region of interest" description="Domain I" evidence="6">
    <location>
        <begin position="1"/>
        <end position="64"/>
    </location>
</feature>
<dbReference type="HAMAP" id="MF_00031">
    <property type="entry name" value="DNA_HJ_migration_RuvA"/>
    <property type="match status" value="1"/>
</dbReference>
<feature type="domain" description="Helix-hairpin-helix DNA-binding motif class 1" evidence="7">
    <location>
        <begin position="73"/>
        <end position="92"/>
    </location>
</feature>
<comment type="subcellular location">
    <subcellularLocation>
        <location evidence="6">Cytoplasm</location>
    </subcellularLocation>
</comment>
<keyword evidence="8" id="KW-0378">Hydrolase</keyword>
<name>A0AB38YDQ0_9GAMM</name>
<dbReference type="SUPFAM" id="SSF47781">
    <property type="entry name" value="RuvA domain 2-like"/>
    <property type="match status" value="1"/>
</dbReference>
<dbReference type="CDD" id="cd14332">
    <property type="entry name" value="UBA_RuvA_C"/>
    <property type="match status" value="1"/>
</dbReference>
<evidence type="ECO:0000256" key="1">
    <source>
        <dbReference type="ARBA" id="ARBA00022490"/>
    </source>
</evidence>
<dbReference type="GO" id="GO:0006281">
    <property type="term" value="P:DNA repair"/>
    <property type="evidence" value="ECO:0007669"/>
    <property type="project" value="UniProtKB-UniRule"/>
</dbReference>
<dbReference type="Gene3D" id="1.10.150.20">
    <property type="entry name" value="5' to 3' exonuclease, C-terminal subdomain"/>
    <property type="match status" value="1"/>
</dbReference>
<dbReference type="SUPFAM" id="SSF50249">
    <property type="entry name" value="Nucleic acid-binding proteins"/>
    <property type="match status" value="1"/>
</dbReference>
<comment type="subunit">
    <text evidence="6">Homotetramer. Forms an RuvA(8)-RuvB(12)-Holliday junction (HJ) complex. HJ DNA is sandwiched between 2 RuvA tetramers; dsDNA enters through RuvA and exits via RuvB. An RuvB hexamer assembles on each DNA strand where it exits the tetramer. Each RuvB hexamer is contacted by two RuvA subunits (via domain III) on 2 adjacent RuvB subunits; this complex drives branch migration. In the full resolvosome a probable DNA-RuvA(4)-RuvB(12)-RuvC(2) complex forms which resolves the HJ.</text>
</comment>
<dbReference type="InterPro" id="IPR012340">
    <property type="entry name" value="NA-bd_OB-fold"/>
</dbReference>
<dbReference type="GO" id="GO:0005737">
    <property type="term" value="C:cytoplasm"/>
    <property type="evidence" value="ECO:0007669"/>
    <property type="project" value="UniProtKB-SubCell"/>
</dbReference>
<dbReference type="InterPro" id="IPR036267">
    <property type="entry name" value="RuvA_C_sf"/>
</dbReference>
<comment type="caution">
    <text evidence="6">Lacks conserved residue(s) required for the propagation of feature annotation.</text>
</comment>
<dbReference type="Pfam" id="PF01330">
    <property type="entry name" value="RuvA_N"/>
    <property type="match status" value="1"/>
</dbReference>
<evidence type="ECO:0000256" key="5">
    <source>
        <dbReference type="ARBA" id="ARBA00023204"/>
    </source>
</evidence>
<evidence type="ECO:0000256" key="6">
    <source>
        <dbReference type="HAMAP-Rule" id="MF_00031"/>
    </source>
</evidence>
<dbReference type="SMART" id="SM00278">
    <property type="entry name" value="HhH1"/>
    <property type="match status" value="2"/>
</dbReference>
<dbReference type="InterPro" id="IPR000085">
    <property type="entry name" value="RuvA"/>
</dbReference>
<dbReference type="EMBL" id="CP101717">
    <property type="protein sequence ID" value="WLD57297.1"/>
    <property type="molecule type" value="Genomic_DNA"/>
</dbReference>
<evidence type="ECO:0000259" key="7">
    <source>
        <dbReference type="SMART" id="SM00278"/>
    </source>
</evidence>
<keyword evidence="1 6" id="KW-0963">Cytoplasm</keyword>
<dbReference type="NCBIfam" id="TIGR00084">
    <property type="entry name" value="ruvA"/>
    <property type="match status" value="1"/>
</dbReference>
<dbReference type="InterPro" id="IPR013849">
    <property type="entry name" value="DNA_helicase_Holl-junc_RuvA_I"/>
</dbReference>
<evidence type="ECO:0000313" key="8">
    <source>
        <dbReference type="EMBL" id="WLD57297.1"/>
    </source>
</evidence>
<dbReference type="GO" id="GO:0006310">
    <property type="term" value="P:DNA recombination"/>
    <property type="evidence" value="ECO:0007669"/>
    <property type="project" value="UniProtKB-UniRule"/>
</dbReference>
<gene>
    <name evidence="6 8" type="primary">ruvA</name>
    <name evidence="8" type="ORF">NFC81_11280</name>
</gene>
<sequence>MIGHIRGELVVKQPPEVVVDVQGVGYEILVPMTTYYVLPGLGEQVRLWTHLSIREDAHVLFGFAQESERTLFRTLIKVNGIGPKLALAILSAIEPDDFARFIEMDDINQLMKIPGVGKKMAERLALELKGKVHGGNADGPLFSAASPAVAAVDPVEDAESALVSLGYKPAVAAKMIKQVQAPGLASDELIRLALKSAL</sequence>
<evidence type="ECO:0000256" key="3">
    <source>
        <dbReference type="ARBA" id="ARBA00023125"/>
    </source>
</evidence>
<dbReference type="GO" id="GO:0000400">
    <property type="term" value="F:four-way junction DNA binding"/>
    <property type="evidence" value="ECO:0007669"/>
    <property type="project" value="UniProtKB-UniRule"/>
</dbReference>
<dbReference type="InterPro" id="IPR010994">
    <property type="entry name" value="RuvA_2-like"/>
</dbReference>
<comment type="domain">
    <text evidence="6">Has three domains with a flexible linker between the domains II and III and assumes an 'L' shape. Domain III is highly mobile and contacts RuvB.</text>
</comment>
<protein>
    <recommendedName>
        <fullName evidence="6">Holliday junction branch migration complex subunit RuvA</fullName>
    </recommendedName>
</protein>
<keyword evidence="5 6" id="KW-0234">DNA repair</keyword>
<dbReference type="SUPFAM" id="SSF46929">
    <property type="entry name" value="DNA helicase RuvA subunit, C-terminal domain"/>
    <property type="match status" value="1"/>
</dbReference>
<dbReference type="Pfam" id="PF07499">
    <property type="entry name" value="RuvA_C"/>
    <property type="match status" value="1"/>
</dbReference>
<evidence type="ECO:0000256" key="2">
    <source>
        <dbReference type="ARBA" id="ARBA00022763"/>
    </source>
</evidence>
<accession>A0AB38YDQ0</accession>
<keyword evidence="3 6" id="KW-0238">DNA-binding</keyword>
<dbReference type="Gene3D" id="2.40.50.140">
    <property type="entry name" value="Nucleic acid-binding proteins"/>
    <property type="match status" value="1"/>
</dbReference>
<dbReference type="Pfam" id="PF14520">
    <property type="entry name" value="HHH_5"/>
    <property type="match status" value="1"/>
</dbReference>